<evidence type="ECO:0000313" key="1">
    <source>
        <dbReference type="EMBL" id="MBZ0160158.1"/>
    </source>
</evidence>
<dbReference type="Proteomes" id="UP001197609">
    <property type="component" value="Unassembled WGS sequence"/>
</dbReference>
<gene>
    <name evidence="1" type="ORF">K8G79_08500</name>
</gene>
<accession>A0AAJ1AI53</accession>
<proteinExistence type="predicted"/>
<sequence length="86" mass="9633">MHEQMIYATYDEMQAELLRLHLQRYGVPCWLRSMRVGGFHGITFGPLGEIRLMTSAPYAAKGRRLIEQATLRGSLSLVPGKAGKAE</sequence>
<evidence type="ECO:0000313" key="2">
    <source>
        <dbReference type="Proteomes" id="UP001197609"/>
    </source>
</evidence>
<comment type="caution">
    <text evidence="1">The sequence shown here is derived from an EMBL/GenBank/DDBJ whole genome shotgun (WGS) entry which is preliminary data.</text>
</comment>
<name>A0AAJ1AI53_9BACT</name>
<dbReference type="AlphaFoldDB" id="A0AAJ1AI53"/>
<evidence type="ECO:0008006" key="3">
    <source>
        <dbReference type="Google" id="ProtNLM"/>
    </source>
</evidence>
<protein>
    <recommendedName>
        <fullName evidence="3">DUF2007 domain-containing protein</fullName>
    </recommendedName>
</protein>
<reference evidence="1 2" key="1">
    <citation type="journal article" date="2021" name="bioRxiv">
        <title>Unraveling nitrogen, sulfur and carbon metabolic pathways and microbial community transcriptional responses to substrate deprivation and toxicity stresses in a bioreactor mimicking anoxic brackish coastal sediment conditions.</title>
        <authorList>
            <person name="Martins P.D."/>
            <person name="Echeveste M.J."/>
            <person name="Arshad A."/>
            <person name="Kurth J."/>
            <person name="Ouboter H."/>
            <person name="Jetten M.S.M."/>
            <person name="Welte C.U."/>
        </authorList>
    </citation>
    <scope>NUCLEOTIDE SEQUENCE [LARGE SCALE GENOMIC DNA]</scope>
    <source>
        <strain evidence="1">MAG_38</strain>
    </source>
</reference>
<dbReference type="EMBL" id="JAIOIU010000102">
    <property type="protein sequence ID" value="MBZ0160158.1"/>
    <property type="molecule type" value="Genomic_DNA"/>
</dbReference>
<organism evidence="1 2">
    <name type="scientific">Candidatus Methylomirabilis tolerans</name>
    <dbReference type="NCBI Taxonomy" id="3123416"/>
    <lineage>
        <taxon>Bacteria</taxon>
        <taxon>Candidatus Methylomirabilota</taxon>
        <taxon>Candidatus Methylomirabilia</taxon>
        <taxon>Candidatus Methylomirabilales</taxon>
        <taxon>Candidatus Methylomirabilaceae</taxon>
        <taxon>Candidatus Methylomirabilis</taxon>
    </lineage>
</organism>